<reference evidence="1" key="1">
    <citation type="submission" date="2020-03" db="EMBL/GenBank/DDBJ databases">
        <title>The deep terrestrial virosphere.</title>
        <authorList>
            <person name="Holmfeldt K."/>
            <person name="Nilsson E."/>
            <person name="Simone D."/>
            <person name="Lopez-Fernandez M."/>
            <person name="Wu X."/>
            <person name="de Brujin I."/>
            <person name="Lundin D."/>
            <person name="Andersson A."/>
            <person name="Bertilsson S."/>
            <person name="Dopson M."/>
        </authorList>
    </citation>
    <scope>NUCLEOTIDE SEQUENCE</scope>
    <source>
        <strain evidence="2">MM415A01373</strain>
        <strain evidence="1">TM448A01065</strain>
        <strain evidence="3">TM448B00595</strain>
    </source>
</reference>
<sequence>MNSERMKVLEKALARKMPFGKYKGQTLEDIPDSYLEWASSAEWTADELAVDMDFVLVWRNETGTHVY</sequence>
<dbReference type="InterPro" id="IPR024530">
    <property type="entry name" value="QSregVF_b"/>
</dbReference>
<organism evidence="1">
    <name type="scientific">viral metagenome</name>
    <dbReference type="NCBI Taxonomy" id="1070528"/>
    <lineage>
        <taxon>unclassified sequences</taxon>
        <taxon>metagenomes</taxon>
        <taxon>organismal metagenomes</taxon>
    </lineage>
</organism>
<proteinExistence type="predicted"/>
<dbReference type="Pfam" id="PF12843">
    <property type="entry name" value="QSregVF_b"/>
    <property type="match status" value="1"/>
</dbReference>
<name>A0A6H1ZMB8_9ZZZZ</name>
<dbReference type="AlphaFoldDB" id="A0A6H1ZMB8"/>
<evidence type="ECO:0000313" key="1">
    <source>
        <dbReference type="EMBL" id="QJA48622.1"/>
    </source>
</evidence>
<evidence type="ECO:0000313" key="2">
    <source>
        <dbReference type="EMBL" id="QJA77043.1"/>
    </source>
</evidence>
<dbReference type="EMBL" id="MT144093">
    <property type="protein sequence ID" value="QJA48622.1"/>
    <property type="molecule type" value="Genomic_DNA"/>
</dbReference>
<dbReference type="EMBL" id="MT144637">
    <property type="protein sequence ID" value="QJH96018.1"/>
    <property type="molecule type" value="Genomic_DNA"/>
</dbReference>
<dbReference type="EMBL" id="MT142260">
    <property type="protein sequence ID" value="QJA77043.1"/>
    <property type="molecule type" value="Genomic_DNA"/>
</dbReference>
<gene>
    <name evidence="2" type="ORF">MM415A01373_0009</name>
    <name evidence="1" type="ORF">TM448A01065_0006</name>
    <name evidence="3" type="ORF">TM448B00595_0008</name>
</gene>
<protein>
    <submittedName>
        <fullName evidence="1">Putative quorum-sensing-regulated virulence factor</fullName>
    </submittedName>
</protein>
<accession>A0A6H1ZMB8</accession>
<evidence type="ECO:0000313" key="3">
    <source>
        <dbReference type="EMBL" id="QJH96018.1"/>
    </source>
</evidence>